<organism evidence="2 3">
    <name type="scientific">Nitrosomonas supralitoralis</name>
    <dbReference type="NCBI Taxonomy" id="2116706"/>
    <lineage>
        <taxon>Bacteria</taxon>
        <taxon>Pseudomonadati</taxon>
        <taxon>Pseudomonadota</taxon>
        <taxon>Betaproteobacteria</taxon>
        <taxon>Nitrosomonadales</taxon>
        <taxon>Nitrosomonadaceae</taxon>
        <taxon>Nitrosomonas</taxon>
    </lineage>
</organism>
<feature type="compositionally biased region" description="Low complexity" evidence="1">
    <location>
        <begin position="64"/>
        <end position="83"/>
    </location>
</feature>
<evidence type="ECO:0000313" key="2">
    <source>
        <dbReference type="EMBL" id="PSJ17621.1"/>
    </source>
</evidence>
<protein>
    <submittedName>
        <fullName evidence="2">Uncharacterized protein</fullName>
    </submittedName>
</protein>
<accession>A0A2P7NVX1</accession>
<gene>
    <name evidence="2" type="ORF">C7H79_06875</name>
</gene>
<sequence>MSNAHKSTQEKYVKKSFTSIGNVKEREIVSKSGKVSHINGTDYVFDSEETRVAVSKDVQPSPGSTKSVSNTSNRTTSNTDNND</sequence>
<evidence type="ECO:0000256" key="1">
    <source>
        <dbReference type="SAM" id="MobiDB-lite"/>
    </source>
</evidence>
<evidence type="ECO:0000313" key="3">
    <source>
        <dbReference type="Proteomes" id="UP000241912"/>
    </source>
</evidence>
<dbReference type="RefSeq" id="WP_106706555.1">
    <property type="nucleotide sequence ID" value="NZ_PXXU01000016.1"/>
</dbReference>
<name>A0A2P7NVX1_9PROT</name>
<comment type="caution">
    <text evidence="2">The sequence shown here is derived from an EMBL/GenBank/DDBJ whole genome shotgun (WGS) entry which is preliminary data.</text>
</comment>
<keyword evidence="3" id="KW-1185">Reference proteome</keyword>
<feature type="region of interest" description="Disordered" evidence="1">
    <location>
        <begin position="53"/>
        <end position="83"/>
    </location>
</feature>
<dbReference type="Proteomes" id="UP000241912">
    <property type="component" value="Unassembled WGS sequence"/>
</dbReference>
<dbReference type="AlphaFoldDB" id="A0A2P7NVX1"/>
<dbReference type="EMBL" id="PXXU01000016">
    <property type="protein sequence ID" value="PSJ17621.1"/>
    <property type="molecule type" value="Genomic_DNA"/>
</dbReference>
<proteinExistence type="predicted"/>
<reference evidence="2 3" key="1">
    <citation type="submission" date="2018-03" db="EMBL/GenBank/DDBJ databases">
        <title>Draft genome of Nitrosomonas supralitoralis APG5.</title>
        <authorList>
            <person name="Urakawa H."/>
            <person name="Lopez J.V."/>
        </authorList>
    </citation>
    <scope>NUCLEOTIDE SEQUENCE [LARGE SCALE GENOMIC DNA]</scope>
    <source>
        <strain evidence="2 3">APG5</strain>
    </source>
</reference>